<dbReference type="GO" id="GO:0008374">
    <property type="term" value="F:O-acyltransferase activity"/>
    <property type="evidence" value="ECO:0007669"/>
    <property type="project" value="TreeGrafter"/>
</dbReference>
<organism evidence="4 5">
    <name type="scientific">Phocaeicola plebeius</name>
    <dbReference type="NCBI Taxonomy" id="310297"/>
    <lineage>
        <taxon>Bacteria</taxon>
        <taxon>Pseudomonadati</taxon>
        <taxon>Bacteroidota</taxon>
        <taxon>Bacteroidia</taxon>
        <taxon>Bacteroidales</taxon>
        <taxon>Bacteroidaceae</taxon>
        <taxon>Phocaeicola</taxon>
    </lineage>
</organism>
<dbReference type="InterPro" id="IPR011004">
    <property type="entry name" value="Trimer_LpxA-like_sf"/>
</dbReference>
<evidence type="ECO:0000256" key="1">
    <source>
        <dbReference type="ARBA" id="ARBA00007274"/>
    </source>
</evidence>
<keyword evidence="3" id="KW-0677">Repeat</keyword>
<sequence length="181" mass="20219">MSNDIDFISPYTTTNRIKRMIWIICWTILAKPFPKSLANRWKIFLLRCFGAQIANNAHVYSSAKIFMPWNLIMEEHSCIASGVDCYNAALITIKKYATVSQRSYLCTASHNISSSRHEQIEKPIVIEERAWVAAEAFIGPGVIVGEGAVVGARAAVFKDVAPWTVVGGNPAKYIKDRIINK</sequence>
<comment type="caution">
    <text evidence="4">The sequence shown here is derived from an EMBL/GenBank/DDBJ whole genome shotgun (WGS) entry which is preliminary data.</text>
</comment>
<dbReference type="RefSeq" id="WP_118211363.1">
    <property type="nucleotide sequence ID" value="NZ_JBJHRL010000002.1"/>
</dbReference>
<dbReference type="Gene3D" id="2.160.10.10">
    <property type="entry name" value="Hexapeptide repeat proteins"/>
    <property type="match status" value="1"/>
</dbReference>
<dbReference type="AlphaFoldDB" id="A0A414RF54"/>
<comment type="similarity">
    <text evidence="1">Belongs to the transferase hexapeptide repeat family.</text>
</comment>
<evidence type="ECO:0000313" key="4">
    <source>
        <dbReference type="EMBL" id="RHF91684.1"/>
    </source>
</evidence>
<dbReference type="GO" id="GO:0005829">
    <property type="term" value="C:cytosol"/>
    <property type="evidence" value="ECO:0007669"/>
    <property type="project" value="TreeGrafter"/>
</dbReference>
<dbReference type="InterPro" id="IPR051159">
    <property type="entry name" value="Hexapeptide_acetyltransf"/>
</dbReference>
<dbReference type="CDD" id="cd05825">
    <property type="entry name" value="LbH_wcaF_like"/>
    <property type="match status" value="1"/>
</dbReference>
<reference evidence="4 5" key="1">
    <citation type="submission" date="2018-08" db="EMBL/GenBank/DDBJ databases">
        <title>A genome reference for cultivated species of the human gut microbiota.</title>
        <authorList>
            <person name="Zou Y."/>
            <person name="Xue W."/>
            <person name="Luo G."/>
        </authorList>
    </citation>
    <scope>NUCLEOTIDE SEQUENCE [LARGE SCALE GENOMIC DNA]</scope>
    <source>
        <strain evidence="4 5">AM23-23</strain>
    </source>
</reference>
<dbReference type="PROSITE" id="PS00101">
    <property type="entry name" value="HEXAPEP_TRANSFERASES"/>
    <property type="match status" value="1"/>
</dbReference>
<name>A0A414RF54_9BACT</name>
<dbReference type="SUPFAM" id="SSF51161">
    <property type="entry name" value="Trimeric LpxA-like enzymes"/>
    <property type="match status" value="1"/>
</dbReference>
<evidence type="ECO:0000313" key="5">
    <source>
        <dbReference type="Proteomes" id="UP000283485"/>
    </source>
</evidence>
<evidence type="ECO:0000256" key="3">
    <source>
        <dbReference type="ARBA" id="ARBA00022737"/>
    </source>
</evidence>
<dbReference type="PANTHER" id="PTHR23416:SF23">
    <property type="entry name" value="ACETYLTRANSFERASE C18B11.09C-RELATED"/>
    <property type="match status" value="1"/>
</dbReference>
<dbReference type="InterPro" id="IPR018357">
    <property type="entry name" value="Hexapep_transf_CS"/>
</dbReference>
<keyword evidence="2 4" id="KW-0808">Transferase</keyword>
<dbReference type="Proteomes" id="UP000283485">
    <property type="component" value="Unassembled WGS sequence"/>
</dbReference>
<evidence type="ECO:0000256" key="2">
    <source>
        <dbReference type="ARBA" id="ARBA00022679"/>
    </source>
</evidence>
<protein>
    <submittedName>
        <fullName evidence="4">Putative colanic acid biosynthesis acetyltransferase</fullName>
    </submittedName>
</protein>
<dbReference type="PANTHER" id="PTHR23416">
    <property type="entry name" value="SIALIC ACID SYNTHASE-RELATED"/>
    <property type="match status" value="1"/>
</dbReference>
<dbReference type="EMBL" id="QRHQ01000008">
    <property type="protein sequence ID" value="RHF91684.1"/>
    <property type="molecule type" value="Genomic_DNA"/>
</dbReference>
<accession>A0A414RF54</accession>
<proteinExistence type="inferred from homology"/>
<gene>
    <name evidence="4" type="ORF">DW653_05800</name>
</gene>